<sequence length="224" mass="24240">MWTSPARRGHLAICVQWVDGGYKLRKALLGLPQVAHSQSGERQAEHVLGVLRSYGITTKIGYYTGDNATSNDTLLKALSGHLTLGLALQAFLLAKSKEALEAALKATELAENADPYEILSATIGVPMAQNNGDGVRAALRLPLSSLCDLVRCPETYPMDLLNMTSEMIHVVKFLLPAFRMATQNCLTTRTSAGKRLISPTRSVKFSEPRFALAESGGAAHLYLN</sequence>
<organism evidence="6 7">
    <name type="scientific">Beauveria asiatica</name>
    <dbReference type="NCBI Taxonomy" id="1069075"/>
    <lineage>
        <taxon>Eukaryota</taxon>
        <taxon>Fungi</taxon>
        <taxon>Dikarya</taxon>
        <taxon>Ascomycota</taxon>
        <taxon>Pezizomycotina</taxon>
        <taxon>Sordariomycetes</taxon>
        <taxon>Hypocreomycetidae</taxon>
        <taxon>Hypocreales</taxon>
        <taxon>Cordycipitaceae</taxon>
        <taxon>Beauveria</taxon>
    </lineage>
</organism>
<dbReference type="AlphaFoldDB" id="A0AAW0S2U4"/>
<evidence type="ECO:0000256" key="3">
    <source>
        <dbReference type="ARBA" id="ARBA00022771"/>
    </source>
</evidence>
<accession>A0AAW0S2U4</accession>
<dbReference type="GO" id="GO:0005634">
    <property type="term" value="C:nucleus"/>
    <property type="evidence" value="ECO:0007669"/>
    <property type="project" value="UniProtKB-SubCell"/>
</dbReference>
<keyword evidence="2" id="KW-0479">Metal-binding</keyword>
<evidence type="ECO:0000313" key="6">
    <source>
        <dbReference type="EMBL" id="KAK8148603.1"/>
    </source>
</evidence>
<keyword evidence="3" id="KW-0863">Zinc-finger</keyword>
<dbReference type="EMBL" id="JAAHCF010000081">
    <property type="protein sequence ID" value="KAK8148603.1"/>
    <property type="molecule type" value="Genomic_DNA"/>
</dbReference>
<dbReference type="SUPFAM" id="SSF53098">
    <property type="entry name" value="Ribonuclease H-like"/>
    <property type="match status" value="1"/>
</dbReference>
<evidence type="ECO:0000313" key="7">
    <source>
        <dbReference type="Proteomes" id="UP001397290"/>
    </source>
</evidence>
<evidence type="ECO:0000256" key="2">
    <source>
        <dbReference type="ARBA" id="ARBA00022723"/>
    </source>
</evidence>
<dbReference type="Proteomes" id="UP001397290">
    <property type="component" value="Unassembled WGS sequence"/>
</dbReference>
<comment type="caution">
    <text evidence="6">The sequence shown here is derived from an EMBL/GenBank/DDBJ whole genome shotgun (WGS) entry which is preliminary data.</text>
</comment>
<proteinExistence type="predicted"/>
<dbReference type="PANTHER" id="PTHR46481:SF10">
    <property type="entry name" value="ZINC FINGER BED DOMAIN-CONTAINING PROTEIN 39"/>
    <property type="match status" value="1"/>
</dbReference>
<keyword evidence="7" id="KW-1185">Reference proteome</keyword>
<keyword evidence="4" id="KW-0862">Zinc</keyword>
<evidence type="ECO:0000256" key="5">
    <source>
        <dbReference type="ARBA" id="ARBA00023242"/>
    </source>
</evidence>
<dbReference type="GO" id="GO:0008270">
    <property type="term" value="F:zinc ion binding"/>
    <property type="evidence" value="ECO:0007669"/>
    <property type="project" value="UniProtKB-KW"/>
</dbReference>
<comment type="subcellular location">
    <subcellularLocation>
        <location evidence="1">Nucleus</location>
    </subcellularLocation>
</comment>
<gene>
    <name evidence="6" type="ORF">G3M48_009703</name>
</gene>
<dbReference type="InterPro" id="IPR012337">
    <property type="entry name" value="RNaseH-like_sf"/>
</dbReference>
<dbReference type="InterPro" id="IPR052035">
    <property type="entry name" value="ZnF_BED_domain_contain"/>
</dbReference>
<keyword evidence="5" id="KW-0539">Nucleus</keyword>
<evidence type="ECO:0000256" key="4">
    <source>
        <dbReference type="ARBA" id="ARBA00022833"/>
    </source>
</evidence>
<protein>
    <submittedName>
        <fullName evidence="6">Uncharacterized protein</fullName>
    </submittedName>
</protein>
<name>A0AAW0S2U4_9HYPO</name>
<reference evidence="6 7" key="1">
    <citation type="submission" date="2020-02" db="EMBL/GenBank/DDBJ databases">
        <title>Comparative genomics of the hypocrealean fungal genus Beauvera.</title>
        <authorList>
            <person name="Showalter D.N."/>
            <person name="Bushley K.E."/>
            <person name="Rehner S.A."/>
        </authorList>
    </citation>
    <scope>NUCLEOTIDE SEQUENCE [LARGE SCALE GENOMIC DNA]</scope>
    <source>
        <strain evidence="6 7">ARSEF4384</strain>
    </source>
</reference>
<evidence type="ECO:0000256" key="1">
    <source>
        <dbReference type="ARBA" id="ARBA00004123"/>
    </source>
</evidence>
<dbReference type="PANTHER" id="PTHR46481">
    <property type="entry name" value="ZINC FINGER BED DOMAIN-CONTAINING PROTEIN 4"/>
    <property type="match status" value="1"/>
</dbReference>